<organism evidence="2 3">
    <name type="scientific">Tanacetum coccineum</name>
    <dbReference type="NCBI Taxonomy" id="301880"/>
    <lineage>
        <taxon>Eukaryota</taxon>
        <taxon>Viridiplantae</taxon>
        <taxon>Streptophyta</taxon>
        <taxon>Embryophyta</taxon>
        <taxon>Tracheophyta</taxon>
        <taxon>Spermatophyta</taxon>
        <taxon>Magnoliopsida</taxon>
        <taxon>eudicotyledons</taxon>
        <taxon>Gunneridae</taxon>
        <taxon>Pentapetalae</taxon>
        <taxon>asterids</taxon>
        <taxon>campanulids</taxon>
        <taxon>Asterales</taxon>
        <taxon>Asteraceae</taxon>
        <taxon>Asteroideae</taxon>
        <taxon>Anthemideae</taxon>
        <taxon>Anthemidinae</taxon>
        <taxon>Tanacetum</taxon>
    </lineage>
</organism>
<reference evidence="2" key="1">
    <citation type="journal article" date="2022" name="Int. J. Mol. Sci.">
        <title>Draft Genome of Tanacetum Coccineum: Genomic Comparison of Closely Related Tanacetum-Family Plants.</title>
        <authorList>
            <person name="Yamashiro T."/>
            <person name="Shiraishi A."/>
            <person name="Nakayama K."/>
            <person name="Satake H."/>
        </authorList>
    </citation>
    <scope>NUCLEOTIDE SEQUENCE</scope>
</reference>
<protein>
    <submittedName>
        <fullName evidence="2">Uncharacterized protein</fullName>
    </submittedName>
</protein>
<reference evidence="2" key="2">
    <citation type="submission" date="2022-01" db="EMBL/GenBank/DDBJ databases">
        <authorList>
            <person name="Yamashiro T."/>
            <person name="Shiraishi A."/>
            <person name="Satake H."/>
            <person name="Nakayama K."/>
        </authorList>
    </citation>
    <scope>NUCLEOTIDE SEQUENCE</scope>
</reference>
<name>A0ABQ5BXV5_9ASTR</name>
<gene>
    <name evidence="2" type="ORF">Tco_0878407</name>
</gene>
<dbReference type="Proteomes" id="UP001151760">
    <property type="component" value="Unassembled WGS sequence"/>
</dbReference>
<dbReference type="EMBL" id="BQNB010013739">
    <property type="protein sequence ID" value="GJT19701.1"/>
    <property type="molecule type" value="Genomic_DNA"/>
</dbReference>
<sequence>MEYGNPDGIKLSVTCDALNRISGKHRALFLSVLGDMVREHIGLKILSWKKVDSEARDKLWDEITVKSTTAKMLRSKSVYQHIMGRVGYTLVKEKMKEIKENIKEGTLKVDHGTDAMTVVLEGMVTKLKNQLAAQGGQLQSMSTQLTPPNVYPVDINPINSNADKEGGTTVVGCENDASIQKSNGLATLEKEMETRVSNKTSPDETVKSARSKKMTRSIRQDSSRQDSQSQENVSPLLVLPQNSQRIARNNGFKTVKDAVGGFFAWPKDQVVFDPKATPPSTIQMNVENKTAPKLQTKRKNVYVSSDAMQRQAKKKITQNTYFFTLNKEEEGFVGKGGFGWEEDNIKDVVVVANDLCSSMTQTTLNVDFEEDINTKSHELMSV</sequence>
<evidence type="ECO:0000313" key="3">
    <source>
        <dbReference type="Proteomes" id="UP001151760"/>
    </source>
</evidence>
<feature type="compositionally biased region" description="Basic and acidic residues" evidence="1">
    <location>
        <begin position="192"/>
        <end position="207"/>
    </location>
</feature>
<comment type="caution">
    <text evidence="2">The sequence shown here is derived from an EMBL/GenBank/DDBJ whole genome shotgun (WGS) entry which is preliminary data.</text>
</comment>
<evidence type="ECO:0000313" key="2">
    <source>
        <dbReference type="EMBL" id="GJT19701.1"/>
    </source>
</evidence>
<keyword evidence="3" id="KW-1185">Reference proteome</keyword>
<evidence type="ECO:0000256" key="1">
    <source>
        <dbReference type="SAM" id="MobiDB-lite"/>
    </source>
</evidence>
<feature type="region of interest" description="Disordered" evidence="1">
    <location>
        <begin position="192"/>
        <end position="235"/>
    </location>
</feature>
<accession>A0ABQ5BXV5</accession>
<proteinExistence type="predicted"/>